<reference evidence="2" key="1">
    <citation type="thesis" date="2020" institute="ProQuest LLC" country="789 East Eisenhower Parkway, Ann Arbor, MI, USA">
        <title>Comparative Genomics and Chromosome Evolution.</title>
        <authorList>
            <person name="Mudd A.B."/>
        </authorList>
    </citation>
    <scope>NUCLEOTIDE SEQUENCE</scope>
    <source>
        <strain evidence="2">1538</strain>
        <tissue evidence="2">Blood</tissue>
    </source>
</reference>
<dbReference type="EMBL" id="DYDO01000002">
    <property type="protein sequence ID" value="DBA30016.1"/>
    <property type="molecule type" value="Genomic_DNA"/>
</dbReference>
<keyword evidence="3" id="KW-1185">Reference proteome</keyword>
<evidence type="ECO:0000313" key="3">
    <source>
        <dbReference type="Proteomes" id="UP001181693"/>
    </source>
</evidence>
<dbReference type="Proteomes" id="UP001181693">
    <property type="component" value="Unassembled WGS sequence"/>
</dbReference>
<comment type="caution">
    <text evidence="2">The sequence shown here is derived from an EMBL/GenBank/DDBJ whole genome shotgun (WGS) entry which is preliminary data.</text>
</comment>
<gene>
    <name evidence="2" type="ORF">GDO54_006054</name>
</gene>
<sequence length="166" mass="18087">MAVPATEQGQVMEVMSGLRTLNLTGGHLQSQSSYQYSVSNENPSYTDYKPMEFELIPLPRAVIYLLMAAVVVVGAAYAIVGHLIKDLAHDIADCILGPYMESKSHSTHDRRSTRPLLPLPADKMDVYCLPSQPEVCVSITKSSDNLYLPASYGGNLGLRKASLQSV</sequence>
<protein>
    <submittedName>
        <fullName evidence="2">Uncharacterized protein</fullName>
    </submittedName>
</protein>
<feature type="transmembrane region" description="Helical" evidence="1">
    <location>
        <begin position="61"/>
        <end position="80"/>
    </location>
</feature>
<name>A0AAV3AFB2_PYXAD</name>
<evidence type="ECO:0000313" key="2">
    <source>
        <dbReference type="EMBL" id="DBA30016.1"/>
    </source>
</evidence>
<evidence type="ECO:0000256" key="1">
    <source>
        <dbReference type="SAM" id="Phobius"/>
    </source>
</evidence>
<accession>A0AAV3AFB2</accession>
<keyword evidence="1" id="KW-0472">Membrane</keyword>
<keyword evidence="1" id="KW-1133">Transmembrane helix</keyword>
<proteinExistence type="predicted"/>
<organism evidence="2 3">
    <name type="scientific">Pyxicephalus adspersus</name>
    <name type="common">African bullfrog</name>
    <dbReference type="NCBI Taxonomy" id="30357"/>
    <lineage>
        <taxon>Eukaryota</taxon>
        <taxon>Metazoa</taxon>
        <taxon>Chordata</taxon>
        <taxon>Craniata</taxon>
        <taxon>Vertebrata</taxon>
        <taxon>Euteleostomi</taxon>
        <taxon>Amphibia</taxon>
        <taxon>Batrachia</taxon>
        <taxon>Anura</taxon>
        <taxon>Neobatrachia</taxon>
        <taxon>Ranoidea</taxon>
        <taxon>Pyxicephalidae</taxon>
        <taxon>Pyxicephalinae</taxon>
        <taxon>Pyxicephalus</taxon>
    </lineage>
</organism>
<dbReference type="AlphaFoldDB" id="A0AAV3AFB2"/>
<keyword evidence="1" id="KW-0812">Transmembrane</keyword>